<dbReference type="PROSITE" id="PS50095">
    <property type="entry name" value="PLAT"/>
    <property type="match status" value="1"/>
</dbReference>
<dbReference type="GO" id="GO:0007155">
    <property type="term" value="P:cell adhesion"/>
    <property type="evidence" value="ECO:0007669"/>
    <property type="project" value="UniProtKB-KW"/>
</dbReference>
<evidence type="ECO:0000256" key="19">
    <source>
        <dbReference type="ARBA" id="ARBA00023157"/>
    </source>
</evidence>
<keyword evidence="4" id="KW-1003">Cell membrane</keyword>
<dbReference type="InterPro" id="IPR008979">
    <property type="entry name" value="Galactose-bd-like_sf"/>
</dbReference>
<feature type="transmembrane region" description="Helical" evidence="26">
    <location>
        <begin position="2067"/>
        <end position="2085"/>
    </location>
</feature>
<dbReference type="Gene3D" id="2.60.120.260">
    <property type="entry name" value="Galactose-binding domain-like"/>
    <property type="match status" value="1"/>
</dbReference>
<evidence type="ECO:0000256" key="25">
    <source>
        <dbReference type="SAM" id="MobiDB-lite"/>
    </source>
</evidence>
<dbReference type="SUPFAM" id="SSF57196">
    <property type="entry name" value="EGF/Laminin"/>
    <property type="match status" value="1"/>
</dbReference>
<gene>
    <name evidence="34" type="ORF">BRAFLDRAFT_69075</name>
</gene>
<evidence type="ECO:0000256" key="15">
    <source>
        <dbReference type="ARBA" id="ARBA00022837"/>
    </source>
</evidence>
<feature type="domain" description="GAIN-B" evidence="31">
    <location>
        <begin position="1131"/>
        <end position="1316"/>
    </location>
</feature>
<dbReference type="InterPro" id="IPR001024">
    <property type="entry name" value="PLAT/LH2_dom"/>
</dbReference>
<feature type="transmembrane region" description="Helical" evidence="26">
    <location>
        <begin position="1641"/>
        <end position="1663"/>
    </location>
</feature>
<evidence type="ECO:0000256" key="7">
    <source>
        <dbReference type="ARBA" id="ARBA00022572"/>
    </source>
</evidence>
<dbReference type="InterPro" id="IPR038178">
    <property type="entry name" value="Kringle_sf"/>
</dbReference>
<evidence type="ECO:0000256" key="2">
    <source>
        <dbReference type="ARBA" id="ARBA00004651"/>
    </source>
</evidence>
<evidence type="ECO:0000259" key="27">
    <source>
        <dbReference type="PROSITE" id="PS50016"/>
    </source>
</evidence>
<feature type="disulfide bond" evidence="24">
    <location>
        <begin position="369"/>
        <end position="396"/>
    </location>
</feature>
<dbReference type="Pfam" id="PF00051">
    <property type="entry name" value="Kringle"/>
    <property type="match status" value="1"/>
</dbReference>
<organism>
    <name type="scientific">Branchiostoma floridae</name>
    <name type="common">Florida lancelet</name>
    <name type="synonym">Amphioxus</name>
    <dbReference type="NCBI Taxonomy" id="7739"/>
    <lineage>
        <taxon>Eukaryota</taxon>
        <taxon>Metazoa</taxon>
        <taxon>Chordata</taxon>
        <taxon>Cephalochordata</taxon>
        <taxon>Leptocardii</taxon>
        <taxon>Amphioxiformes</taxon>
        <taxon>Branchiostomatidae</taxon>
        <taxon>Branchiostoma</taxon>
    </lineage>
</organism>
<dbReference type="Gene3D" id="2.60.60.20">
    <property type="entry name" value="PLAT/LH2 domain"/>
    <property type="match status" value="1"/>
</dbReference>
<evidence type="ECO:0000256" key="21">
    <source>
        <dbReference type="PIRSR" id="PIRSR603915-2"/>
    </source>
</evidence>
<evidence type="ECO:0000256" key="14">
    <source>
        <dbReference type="ARBA" id="ARBA00022833"/>
    </source>
</evidence>
<dbReference type="InterPro" id="IPR000436">
    <property type="entry name" value="Sushi_SCR_CCP_dom"/>
</dbReference>
<dbReference type="InterPro" id="IPR013783">
    <property type="entry name" value="Ig-like_fold"/>
</dbReference>
<feature type="disulfide bond" evidence="22">
    <location>
        <begin position="480"/>
        <end position="519"/>
    </location>
</feature>
<dbReference type="PROSITE" id="PS50853">
    <property type="entry name" value="FN3"/>
    <property type="match status" value="1"/>
</dbReference>
<dbReference type="InterPro" id="IPR003961">
    <property type="entry name" value="FN3_dom"/>
</dbReference>
<dbReference type="InterPro" id="IPR046791">
    <property type="entry name" value="Polycystin_dom"/>
</dbReference>
<dbReference type="GO" id="GO:0005576">
    <property type="term" value="C:extracellular region"/>
    <property type="evidence" value="ECO:0007669"/>
    <property type="project" value="UniProtKB-SubCell"/>
</dbReference>
<dbReference type="PRINTS" id="PR01433">
    <property type="entry name" value="POLYCYSTIN2"/>
</dbReference>
<keyword evidence="9 26" id="KW-0812">Transmembrane</keyword>
<feature type="compositionally biased region" description="Polar residues" evidence="25">
    <location>
        <begin position="813"/>
        <end position="828"/>
    </location>
</feature>
<feature type="disulfide bond" evidence="24">
    <location>
        <begin position="189"/>
        <end position="216"/>
    </location>
</feature>
<dbReference type="InterPro" id="IPR000421">
    <property type="entry name" value="FA58C"/>
</dbReference>
<protein>
    <recommendedName>
        <fullName evidence="35">P-selectin-like</fullName>
    </recommendedName>
</protein>
<dbReference type="PRINTS" id="PR00018">
    <property type="entry name" value="KRINGLE"/>
</dbReference>
<dbReference type="Pfam" id="PF00084">
    <property type="entry name" value="Sushi"/>
    <property type="match status" value="5"/>
</dbReference>
<dbReference type="FunFam" id="2.10.25.10:FF:000240">
    <property type="entry name" value="Vitamin K-dependent protein S"/>
    <property type="match status" value="1"/>
</dbReference>
<keyword evidence="15" id="KW-0106">Calcium</keyword>
<feature type="domain" description="Sushi" evidence="33">
    <location>
        <begin position="340"/>
        <end position="398"/>
    </location>
</feature>
<dbReference type="CDD" id="cd00108">
    <property type="entry name" value="KR"/>
    <property type="match status" value="1"/>
</dbReference>
<feature type="domain" description="PLAT" evidence="30">
    <location>
        <begin position="1374"/>
        <end position="1492"/>
    </location>
</feature>
<evidence type="ECO:0000256" key="17">
    <source>
        <dbReference type="ARBA" id="ARBA00022989"/>
    </source>
</evidence>
<dbReference type="InterPro" id="IPR000001">
    <property type="entry name" value="Kringle"/>
</dbReference>
<dbReference type="PROSITE" id="PS50016">
    <property type="entry name" value="ZF_PHD_2"/>
    <property type="match status" value="1"/>
</dbReference>
<dbReference type="Pfam" id="PF08016">
    <property type="entry name" value="PKD_channel"/>
    <property type="match status" value="1"/>
</dbReference>
<dbReference type="PANTHER" id="PTHR10877:SF194">
    <property type="entry name" value="LOCATION OF VULVA DEFECTIVE 1"/>
    <property type="match status" value="1"/>
</dbReference>
<dbReference type="InterPro" id="IPR013083">
    <property type="entry name" value="Znf_RING/FYVE/PHD"/>
</dbReference>
<feature type="disulfide bond" evidence="22">
    <location>
        <begin position="508"/>
        <end position="531"/>
    </location>
</feature>
<dbReference type="SUPFAM" id="SSF49265">
    <property type="entry name" value="Fibronectin type III"/>
    <property type="match status" value="1"/>
</dbReference>
<dbReference type="CDD" id="cd00054">
    <property type="entry name" value="EGF_CA"/>
    <property type="match status" value="1"/>
</dbReference>
<feature type="disulfide bond" evidence="24">
    <location>
        <begin position="428"/>
        <end position="455"/>
    </location>
</feature>
<dbReference type="PROSITE" id="PS50221">
    <property type="entry name" value="GAIN_B"/>
    <property type="match status" value="1"/>
</dbReference>
<accession>C3Z6T5</accession>
<keyword evidence="8 24" id="KW-0768">Sushi</keyword>
<evidence type="ECO:0000256" key="4">
    <source>
        <dbReference type="ARBA" id="ARBA00022475"/>
    </source>
</evidence>
<evidence type="ECO:0000256" key="10">
    <source>
        <dbReference type="ARBA" id="ARBA00022723"/>
    </source>
</evidence>
<feature type="disulfide bond" evidence="24">
    <location>
        <begin position="626"/>
        <end position="653"/>
    </location>
</feature>
<evidence type="ECO:0000256" key="24">
    <source>
        <dbReference type="PROSITE-ProRule" id="PRU00302"/>
    </source>
</evidence>
<evidence type="ECO:0000256" key="26">
    <source>
        <dbReference type="SAM" id="Phobius"/>
    </source>
</evidence>
<keyword evidence="17 26" id="KW-1133">Transmembrane helix</keyword>
<comment type="similarity">
    <text evidence="3">Belongs to the polycystin family.</text>
</comment>
<dbReference type="PROSITE" id="PS50923">
    <property type="entry name" value="SUSHI"/>
    <property type="match status" value="5"/>
</dbReference>
<dbReference type="FunFam" id="2.60.40.10:FF:003125">
    <property type="match status" value="1"/>
</dbReference>
<evidence type="ECO:0000259" key="29">
    <source>
        <dbReference type="PROSITE" id="PS50070"/>
    </source>
</evidence>
<keyword evidence="19 22" id="KW-1015">Disulfide bond</keyword>
<evidence type="ECO:0000256" key="6">
    <source>
        <dbReference type="ARBA" id="ARBA00022536"/>
    </source>
</evidence>
<dbReference type="SMART" id="SM00181">
    <property type="entry name" value="EGF"/>
    <property type="match status" value="1"/>
</dbReference>
<keyword evidence="14" id="KW-0862">Zinc</keyword>
<feature type="transmembrane region" description="Helical" evidence="26">
    <location>
        <begin position="2154"/>
        <end position="2174"/>
    </location>
</feature>
<keyword evidence="5" id="KW-0964">Secreted</keyword>
<evidence type="ECO:0000256" key="8">
    <source>
        <dbReference type="ARBA" id="ARBA00022659"/>
    </source>
</evidence>
<feature type="domain" description="Fibronectin type-III" evidence="32">
    <location>
        <begin position="699"/>
        <end position="800"/>
    </location>
</feature>
<dbReference type="PANTHER" id="PTHR10877">
    <property type="entry name" value="POLYCYSTIN FAMILY MEMBER"/>
    <property type="match status" value="1"/>
</dbReference>
<keyword evidence="6" id="KW-0245">EGF-like domain</keyword>
<dbReference type="InterPro" id="IPR003915">
    <property type="entry name" value="PKD_2"/>
</dbReference>
<dbReference type="CDD" id="cd00033">
    <property type="entry name" value="CCP"/>
    <property type="match status" value="5"/>
</dbReference>
<feature type="domain" description="Sushi" evidence="33">
    <location>
        <begin position="538"/>
        <end position="596"/>
    </location>
</feature>
<evidence type="ECO:0000259" key="33">
    <source>
        <dbReference type="PROSITE" id="PS50923"/>
    </source>
</evidence>
<dbReference type="InterPro" id="IPR013122">
    <property type="entry name" value="PKD1_2_channel"/>
</dbReference>
<dbReference type="FunFam" id="2.10.70.10:FF:000064">
    <property type="entry name" value="Fibulin 7"/>
    <property type="match status" value="5"/>
</dbReference>
<dbReference type="SMART" id="SM00032">
    <property type="entry name" value="CCP"/>
    <property type="match status" value="5"/>
</dbReference>
<dbReference type="InterPro" id="IPR036392">
    <property type="entry name" value="PLAT/LH2_dom_sf"/>
</dbReference>
<dbReference type="SMART" id="SM00060">
    <property type="entry name" value="FN3"/>
    <property type="match status" value="1"/>
</dbReference>
<feature type="disulfide bond" evidence="22">
    <location>
        <begin position="459"/>
        <end position="536"/>
    </location>
</feature>
<dbReference type="PROSITE" id="PS50022">
    <property type="entry name" value="FA58C_3"/>
    <property type="match status" value="1"/>
</dbReference>
<feature type="domain" description="Sushi" evidence="33">
    <location>
        <begin position="399"/>
        <end position="457"/>
    </location>
</feature>
<dbReference type="SUPFAM" id="SSF54001">
    <property type="entry name" value="Cysteine proteinases"/>
    <property type="match status" value="1"/>
</dbReference>
<feature type="transmembrane region" description="Helical" evidence="26">
    <location>
        <begin position="1538"/>
        <end position="1557"/>
    </location>
</feature>
<dbReference type="EMBL" id="GG666590">
    <property type="protein sequence ID" value="EEN51531.1"/>
    <property type="molecule type" value="Genomic_DNA"/>
</dbReference>
<dbReference type="Gene3D" id="2.60.220.50">
    <property type="match status" value="1"/>
</dbReference>
<dbReference type="InterPro" id="IPR038765">
    <property type="entry name" value="Papain-like_cys_pep_sf"/>
</dbReference>
<proteinExistence type="inferred from homology"/>
<evidence type="ECO:0000313" key="34">
    <source>
        <dbReference type="EMBL" id="EEN51531.1"/>
    </source>
</evidence>
<comment type="subcellular location">
    <subcellularLocation>
        <location evidence="2">Cell membrane</location>
        <topology evidence="2">Multi-pass membrane protein</topology>
    </subcellularLocation>
    <subcellularLocation>
        <location evidence="1">Secreted</location>
    </subcellularLocation>
</comment>
<dbReference type="InterPro" id="IPR046338">
    <property type="entry name" value="GAIN_dom_sf"/>
</dbReference>
<feature type="compositionally biased region" description="Basic and acidic residues" evidence="25">
    <location>
        <begin position="974"/>
        <end position="990"/>
    </location>
</feature>
<feature type="transmembrane region" description="Helical" evidence="26">
    <location>
        <begin position="1675"/>
        <end position="1699"/>
    </location>
</feature>
<dbReference type="Gene3D" id="3.40.395.10">
    <property type="entry name" value="Adenoviral Proteinase, Chain A"/>
    <property type="match status" value="1"/>
</dbReference>
<dbReference type="Pfam" id="PF20519">
    <property type="entry name" value="Polycystin_dom"/>
    <property type="match status" value="1"/>
</dbReference>
<keyword evidence="13 23" id="KW-0863">Zinc-finger</keyword>
<dbReference type="InterPro" id="IPR018097">
    <property type="entry name" value="EGF_Ca-bd_CS"/>
</dbReference>
<dbReference type="InterPro" id="IPR057244">
    <property type="entry name" value="GAIN_B"/>
</dbReference>
<dbReference type="SMART" id="SM00308">
    <property type="entry name" value="LH2"/>
    <property type="match status" value="1"/>
</dbReference>
<dbReference type="eggNOG" id="KOG4297">
    <property type="taxonomic scope" value="Eukaryota"/>
</dbReference>
<evidence type="ECO:0000259" key="28">
    <source>
        <dbReference type="PROSITE" id="PS50022"/>
    </source>
</evidence>
<dbReference type="Gene3D" id="2.10.25.10">
    <property type="entry name" value="Laminin"/>
    <property type="match status" value="1"/>
</dbReference>
<keyword evidence="18 26" id="KW-0472">Membrane</keyword>
<dbReference type="SUPFAM" id="SSF49723">
    <property type="entry name" value="Lipase/lipooxygenase domain (PLAT/LH2 domain)"/>
    <property type="match status" value="1"/>
</dbReference>
<evidence type="ECO:0000256" key="22">
    <source>
        <dbReference type="PROSITE-ProRule" id="PRU00121"/>
    </source>
</evidence>
<keyword evidence="16" id="KW-0130">Cell adhesion</keyword>
<dbReference type="SUPFAM" id="SSF49785">
    <property type="entry name" value="Galactose-binding domain-like"/>
    <property type="match status" value="1"/>
</dbReference>
<feature type="domain" description="Sushi" evidence="33">
    <location>
        <begin position="160"/>
        <end position="218"/>
    </location>
</feature>
<feature type="domain" description="Sushi" evidence="33">
    <location>
        <begin position="597"/>
        <end position="655"/>
    </location>
</feature>
<evidence type="ECO:0000256" key="18">
    <source>
        <dbReference type="ARBA" id="ARBA00023136"/>
    </source>
</evidence>
<feature type="transmembrane region" description="Helical" evidence="26">
    <location>
        <begin position="2114"/>
        <end position="2134"/>
    </location>
</feature>
<feature type="domain" description="Kringle" evidence="29">
    <location>
        <begin position="458"/>
        <end position="536"/>
    </location>
</feature>
<reference evidence="34" key="1">
    <citation type="journal article" date="2008" name="Nature">
        <title>The amphioxus genome and the evolution of the chordate karyotype.</title>
        <authorList>
            <consortium name="US DOE Joint Genome Institute (JGI-PGF)"/>
            <person name="Putnam N.H."/>
            <person name="Butts T."/>
            <person name="Ferrier D.E.K."/>
            <person name="Furlong R.F."/>
            <person name="Hellsten U."/>
            <person name="Kawashima T."/>
            <person name="Robinson-Rechavi M."/>
            <person name="Shoguchi E."/>
            <person name="Terry A."/>
            <person name="Yu J.-K."/>
            <person name="Benito-Gutierrez E.L."/>
            <person name="Dubchak I."/>
            <person name="Garcia-Fernandez J."/>
            <person name="Gibson-Brown J.J."/>
            <person name="Grigoriev I.V."/>
            <person name="Horton A.C."/>
            <person name="de Jong P.J."/>
            <person name="Jurka J."/>
            <person name="Kapitonov V.V."/>
            <person name="Kohara Y."/>
            <person name="Kuroki Y."/>
            <person name="Lindquist E."/>
            <person name="Lucas S."/>
            <person name="Osoegawa K."/>
            <person name="Pennacchio L.A."/>
            <person name="Salamov A.A."/>
            <person name="Satou Y."/>
            <person name="Sauka-Spengler T."/>
            <person name="Schmutz J."/>
            <person name="Shin-I T."/>
            <person name="Toyoda A."/>
            <person name="Bronner-Fraser M."/>
            <person name="Fujiyama A."/>
            <person name="Holland L.Z."/>
            <person name="Holland P.W.H."/>
            <person name="Satoh N."/>
            <person name="Rokhsar D.S."/>
        </authorList>
    </citation>
    <scope>NUCLEOTIDE SEQUENCE [LARGE SCALE GENOMIC DNA]</scope>
    <source>
        <strain evidence="34">S238N-H82</strain>
        <tissue evidence="34">Testes</tissue>
    </source>
</reference>
<dbReference type="SUPFAM" id="SSF57535">
    <property type="entry name" value="Complement control module/SCR domain"/>
    <property type="match status" value="5"/>
</dbReference>
<keyword evidence="12" id="KW-0677">Repeat</keyword>
<evidence type="ECO:0000259" key="30">
    <source>
        <dbReference type="PROSITE" id="PS50095"/>
    </source>
</evidence>
<evidence type="ECO:0000256" key="9">
    <source>
        <dbReference type="ARBA" id="ARBA00022692"/>
    </source>
</evidence>
<evidence type="ECO:0000259" key="32">
    <source>
        <dbReference type="PROSITE" id="PS50853"/>
    </source>
</evidence>
<feature type="transmembrane region" description="Helical" evidence="26">
    <location>
        <begin position="2216"/>
        <end position="2237"/>
    </location>
</feature>
<dbReference type="InterPro" id="IPR013806">
    <property type="entry name" value="Kringle-like"/>
</dbReference>
<dbReference type="InterPro" id="IPR001965">
    <property type="entry name" value="Znf_PHD"/>
</dbReference>
<evidence type="ECO:0000256" key="11">
    <source>
        <dbReference type="ARBA" id="ARBA00022729"/>
    </source>
</evidence>
<evidence type="ECO:0000256" key="3">
    <source>
        <dbReference type="ARBA" id="ARBA00007200"/>
    </source>
</evidence>
<evidence type="ECO:0000256" key="1">
    <source>
        <dbReference type="ARBA" id="ARBA00004613"/>
    </source>
</evidence>
<evidence type="ECO:0000256" key="16">
    <source>
        <dbReference type="ARBA" id="ARBA00022889"/>
    </source>
</evidence>
<evidence type="ECO:0000256" key="12">
    <source>
        <dbReference type="ARBA" id="ARBA00022737"/>
    </source>
</evidence>
<evidence type="ECO:0000256" key="5">
    <source>
        <dbReference type="ARBA" id="ARBA00022525"/>
    </source>
</evidence>
<dbReference type="PROSITE" id="PS01187">
    <property type="entry name" value="EGF_CA"/>
    <property type="match status" value="1"/>
</dbReference>
<feature type="transmembrane region" description="Helical" evidence="26">
    <location>
        <begin position="2028"/>
        <end position="2047"/>
    </location>
</feature>
<feature type="transmembrane region" description="Helical" evidence="26">
    <location>
        <begin position="1331"/>
        <end position="1350"/>
    </location>
</feature>
<dbReference type="Gene3D" id="2.40.20.10">
    <property type="entry name" value="Plasminogen Kringle 4"/>
    <property type="match status" value="1"/>
</dbReference>
<dbReference type="GO" id="GO:0005509">
    <property type="term" value="F:calcium ion binding"/>
    <property type="evidence" value="ECO:0007669"/>
    <property type="project" value="InterPro"/>
</dbReference>
<dbReference type="Pfam" id="PF01825">
    <property type="entry name" value="GPS"/>
    <property type="match status" value="1"/>
</dbReference>
<dbReference type="SMART" id="SM00179">
    <property type="entry name" value="EGF_CA"/>
    <property type="match status" value="1"/>
</dbReference>
<sequence length="2666" mass="295092">MESGAIPDESITASYYYEDYPGDLMHAPFRGRLNGRGGVGAWAGGRNTGTWLQVFPGNTDMGTPVTNMLYEPVEARCVTEYNSNPYIDNALDCGPAEGVAKVANLAFSARATWDRCFGFLQCHPNDCHRAIHFSHWSLSYTGLAFPGDGSGDRIVYTVFVQCPALTPPDNGTLSPTGVSYYNDEVMFTCNQGYELEGASCVKCQANRTWNGSVPTCTRNHAFEVLRTANQQYKGVDFFAIEARIPADGLSATENWCRDYQNLCAGYGLRPTGCGETWSSGSSSRTRCASDYNSDIYINNVLGCNPASNVAKVANLAFSAEARWDRSFGFNDCKSSTCKPVQCPALTPPDNGSLSPTGVNSYNDKVMFTCNQGYELEGASSVRCQANRTWSGPVPSCTVVQCPALTPPADGTLSPTGVNSYNDEVMFTCNQGYELEGASSVRCQANGTWSGPVPTCTGDCQVGNGASYRGTVAVTETGRTCQRWDRQTPHQHGATPANYPSSGLEKNYCRHPWGDPGIWCYTTDLSTRWEYCDVPVCVVQCPALTPPDNGSLSPTGVNSYNDEVMFTCNQGYELEGASSVMCQANRTWSGPVPTCRVVQCPALTPPDNGSLSPTGVSYYNDEVMFTCNQGYELEGASCVKCQANRTWSSPVPTCTDTDECAAVNGRCDHICSNFPGGYRCFCHLGFVLMADAHGCGAVDPPMDLAVTDITDEGFKVTWSPSPDPDLDLEGYRVVVSGLDMTTTVNQSTATGEVSFPVVGLPPETACIIRVTALFSSGSWRSQSEAAIALAVTGATLTTTPAPAATTEQKIRGTTLLSTEPATSTLQQAQEDVKEGGSSDSETKETSSRPPVDNRAAPDQALGYDLDSIFAASISEKPQDVLQKLAQAADVSGDAVVLGWPTSAAEEKAQEMAVAVLMSIISKLYLLDMSDQTTVQSVGGSLVESVSSLLEDPDVDAHEDDGKLASDLEEDQSLSPKERLDKAEEKEKEKQAMRRRLVQEIRQVLDSLFDAIIGAMRPGAPSVIIERGGVTLHAQRVWGDQFGGQVVQTEDGSFHVPSKAALFPDYTPHSVAIRLTQFQQNPFTWGRGEYQTRSSVMELSLQQNHNIPVTFNNLTEDFKITIPGGSGNKPATTTITFPTPGNQSSSYHLLKLNNTAEGFLVTITPLNTSVVYGVWGRYGGRPDDQNYNVSTETYVLPEECALMKTLSGDEDTDKTEVKMFLSGQGGPVDYYIKVQVLGPVTECDIEKKTDEKESRTDDIYAYQIHWARLSCVYWNETQEDWRTDGCAISEQSTITSTICHCNHLTAFGGDFATPPNTIDFGGLSFSDLMDNGAVLTTVIVALCLYSFTSSVIKIAERKDKRQLHHAVRLDDLRNGYLYRLLIWTGAARHSGTESTVAFKLVGDKAKSDVTVVDIAEKVFTQGSQVTLTFSTAEQLGNVELLQLMHDNNGEGSRASWYVDRAAVQDVTTGKTSYFFCHEWLAADRGDGQVVKTFPVASEQDLRSFGFLFPASLRSNLAEEHLFLSVAITPEGSTFTRSERLGSCLSLLLVSMVSSAMWLGDETKTQVVQGFSLGPFSFTLNGVYTGMMTSITCLPVIMVIVLLFQYSRPSNKSDRRVQDVETGDTPETPTQQGLAKGLPHWCKYVAWVLVLLSTLGSAIFTVLYSMKWGKDKSEEWLSAYFISFLVDMFLLQPAKILLLTIVTSSVRKTQAIETMFAEKRGPASIEVNAVPSIRETGLNCDAFRMKRRMERLSMMSLANIKQARMRQRRDRRFGDTLWSIVWFCCFLLLVVSIANEHHNTTEGFHQTQSTTNTILQSVDEVNDPLTFWSWLSETALESFYPETSYNGDKPRWFEKGFTADMQTVLVYPPRLIQGRVKSGLCAVPVTMQQLFDECSSAYDEYAKEIGAFEKGWKRTSNTSTMESAAPGWTHLPSGYPSLPIYGVTTHYWGDGFGLHLGKSADEMRSILAELKANRWIDKRTRVIFLEAVLYNGNLDLFTSLMVVFEFSETTGVFSRHHVQTFRLHQRPGTIGYLYILLEIIYVIVLLYTLWREVKTARAAGLAYLKEPWNIVEIFNFLLAFTAIALYGFKIVYSSKAAIKQGEDQVHHFRSAVNISQVYGWFLAFLSFVNMLKFLRLLRFNPFIAKLTAMIRGMAVEFSSFIFYFFFWMSAFGVYAYLMFGLAVTEYSAISKSFSTLFQMSLGNFNFYQLREAAPILGPIYFFAFICIIFLMLMNISMTIIDSALSDVRNHDMPEEDRYFIHGLWERFTAFFGFWKAPVTDHDTMETLNNSLVEVEIKVEKLWLKRQLLFNLKMKDADLPAEPEFVPTVKEVPDPAAVEFHARHRTIKVLPASPNVCTDDGSQAIHTENKVPLVAACSLPLKEDTQESHQAKQAGKIKLIRSKEKKSDKTSTKGACSALHDRVVHSKEPKVEWPGVKLSARDRVVLAFGEMLTDDHIQAAQMLLRRQYPTLQGIEAPAVGHCEDGFAMMKGKGLQIHHNSSQHWVLSCCTDGQVRLYDSLGVAMTPSLQIQLYQSYAAFADQTRNVLTVILPDVQRQENIFDCGLFAIAWAVDIADGQDVSRVVYDVRKMRSHLETCFKLGKLTPFPRLISYRKVGPTKAQQISLICHCEQGERLGRMQTCEACRRIFHVNCLPVSPSRNDTWTCVNCAV</sequence>
<dbReference type="SMART" id="SM00303">
    <property type="entry name" value="GPS"/>
    <property type="match status" value="1"/>
</dbReference>
<dbReference type="Gene3D" id="3.30.40.10">
    <property type="entry name" value="Zinc/RING finger domain, C3HC4 (zinc finger)"/>
    <property type="match status" value="1"/>
</dbReference>
<evidence type="ECO:0000256" key="13">
    <source>
        <dbReference type="ARBA" id="ARBA00022771"/>
    </source>
</evidence>
<dbReference type="SUPFAM" id="SSF57903">
    <property type="entry name" value="FYVE/PHD zinc finger"/>
    <property type="match status" value="1"/>
</dbReference>
<dbReference type="eggNOG" id="KOG3599">
    <property type="taxonomic scope" value="Eukaryota"/>
</dbReference>
<dbReference type="PROSITE" id="PS50070">
    <property type="entry name" value="KRINGLE_2"/>
    <property type="match status" value="1"/>
</dbReference>
<dbReference type="SMART" id="SM00130">
    <property type="entry name" value="KR"/>
    <property type="match status" value="1"/>
</dbReference>
<keyword evidence="11" id="KW-0732">Signal</keyword>
<dbReference type="Pfam" id="PF01477">
    <property type="entry name" value="PLAT"/>
    <property type="match status" value="1"/>
</dbReference>
<dbReference type="InParanoid" id="C3Z6T5"/>
<feature type="transmembrane region" description="Helical" evidence="26">
    <location>
        <begin position="1770"/>
        <end position="1791"/>
    </location>
</feature>
<dbReference type="FunFam" id="2.60.220.50:FF:000035">
    <property type="entry name" value="Uncharacterized protein"/>
    <property type="match status" value="1"/>
</dbReference>
<dbReference type="Gene3D" id="2.10.70.10">
    <property type="entry name" value="Complement Module, domain 1"/>
    <property type="match status" value="5"/>
</dbReference>
<feature type="disulfide bond" evidence="21">
    <location>
        <begin position="1878"/>
        <end position="1891"/>
    </location>
</feature>
<dbReference type="Pfam" id="PF14670">
    <property type="entry name" value="FXa_inhibition"/>
    <property type="match status" value="1"/>
</dbReference>
<evidence type="ECO:0000256" key="23">
    <source>
        <dbReference type="PROSITE-ProRule" id="PRU00146"/>
    </source>
</evidence>
<name>C3Z6T5_BRAFL</name>
<dbReference type="SMART" id="SM00249">
    <property type="entry name" value="PHD"/>
    <property type="match status" value="1"/>
</dbReference>
<feature type="region of interest" description="Disordered" evidence="25">
    <location>
        <begin position="799"/>
        <end position="856"/>
    </location>
</feature>
<dbReference type="GO" id="GO:0005886">
    <property type="term" value="C:plasma membrane"/>
    <property type="evidence" value="ECO:0007669"/>
    <property type="project" value="UniProtKB-SubCell"/>
</dbReference>
<evidence type="ECO:0000256" key="20">
    <source>
        <dbReference type="ARBA" id="ARBA00023180"/>
    </source>
</evidence>
<feature type="transmembrane region" description="Helical" evidence="26">
    <location>
        <begin position="1577"/>
        <end position="1603"/>
    </location>
</feature>
<dbReference type="InterPro" id="IPR051223">
    <property type="entry name" value="Polycystin"/>
</dbReference>
<keyword evidence="10" id="KW-0479">Metal-binding</keyword>
<dbReference type="FunFam" id="3.40.395.10:FF:000026">
    <property type="entry name" value="Uncharacterized protein"/>
    <property type="match status" value="1"/>
</dbReference>
<dbReference type="InterPro" id="IPR011011">
    <property type="entry name" value="Znf_FYVE_PHD"/>
</dbReference>
<dbReference type="Pfam" id="PF00041">
    <property type="entry name" value="fn3"/>
    <property type="match status" value="1"/>
</dbReference>
<dbReference type="GO" id="GO:0008270">
    <property type="term" value="F:zinc ion binding"/>
    <property type="evidence" value="ECO:0007669"/>
    <property type="project" value="UniProtKB-KW"/>
</dbReference>
<dbReference type="InterPro" id="IPR036116">
    <property type="entry name" value="FN3_sf"/>
</dbReference>
<dbReference type="SUPFAM" id="SSF57440">
    <property type="entry name" value="Kringle-like"/>
    <property type="match status" value="1"/>
</dbReference>
<feature type="disulfide bond" evidence="24">
    <location>
        <begin position="567"/>
        <end position="594"/>
    </location>
</feature>
<keyword evidence="20" id="KW-0325">Glycoprotein</keyword>
<dbReference type="InterPro" id="IPR000742">
    <property type="entry name" value="EGF"/>
</dbReference>
<dbReference type="CDD" id="cd00063">
    <property type="entry name" value="FN3"/>
    <property type="match status" value="1"/>
</dbReference>
<dbReference type="InterPro" id="IPR000203">
    <property type="entry name" value="GPS"/>
</dbReference>
<evidence type="ECO:0008006" key="35">
    <source>
        <dbReference type="Google" id="ProtNLM"/>
    </source>
</evidence>
<feature type="region of interest" description="Disordered" evidence="25">
    <location>
        <begin position="948"/>
        <end position="991"/>
    </location>
</feature>
<feature type="compositionally biased region" description="Basic and acidic residues" evidence="25">
    <location>
        <begin position="829"/>
        <end position="845"/>
    </location>
</feature>
<dbReference type="InterPro" id="IPR035976">
    <property type="entry name" value="Sushi/SCR/CCP_sf"/>
</dbReference>
<feature type="domain" description="F5/8 type C" evidence="28">
    <location>
        <begin position="1"/>
        <end position="54"/>
    </location>
</feature>
<dbReference type="Gene3D" id="2.60.40.10">
    <property type="entry name" value="Immunoglobulins"/>
    <property type="match status" value="1"/>
</dbReference>
<dbReference type="PROSITE" id="PS01186">
    <property type="entry name" value="EGF_2"/>
    <property type="match status" value="1"/>
</dbReference>
<evidence type="ECO:0000259" key="31">
    <source>
        <dbReference type="PROSITE" id="PS50221"/>
    </source>
</evidence>
<keyword evidence="7 22" id="KW-0420">Kringle</keyword>
<comment type="caution">
    <text evidence="24">Lacks conserved residue(s) required for the propagation of feature annotation.</text>
</comment>
<dbReference type="InterPro" id="IPR001881">
    <property type="entry name" value="EGF-like_Ca-bd_dom"/>
</dbReference>
<dbReference type="InterPro" id="IPR019787">
    <property type="entry name" value="Znf_PHD-finger"/>
</dbReference>
<feature type="domain" description="PHD-type" evidence="27">
    <location>
        <begin position="2620"/>
        <end position="2666"/>
    </location>
</feature>